<feature type="region of interest" description="Disordered" evidence="1">
    <location>
        <begin position="139"/>
        <end position="318"/>
    </location>
</feature>
<comment type="caution">
    <text evidence="2">The sequence shown here is derived from an EMBL/GenBank/DDBJ whole genome shotgun (WGS) entry which is preliminary data.</text>
</comment>
<evidence type="ECO:0000256" key="1">
    <source>
        <dbReference type="SAM" id="MobiDB-lite"/>
    </source>
</evidence>
<feature type="compositionally biased region" description="Basic and acidic residues" evidence="1">
    <location>
        <begin position="307"/>
        <end position="316"/>
    </location>
</feature>
<dbReference type="Proteomes" id="UP000031036">
    <property type="component" value="Unassembled WGS sequence"/>
</dbReference>
<dbReference type="EMBL" id="JPKZ01001878">
    <property type="protein sequence ID" value="KHN79702.1"/>
    <property type="molecule type" value="Genomic_DNA"/>
</dbReference>
<sequence length="671" mass="75349">MLIVHLFLLCDYLFEKRIRTLATTINSPSGNFLNNNEYGERPWDFWYEQRPVPPVRDNKISTYRRPSLRFFSSDKIGYGGSDRFDEDNYISFTDPPNMREVHPPGILPIGKPVTTEEYEEFGPYGKNEQQYDLEKEDYEAPSYGPIAPDRKGPKRKQKPQFMRILPEPSHDRETQRTSYKNEREQEKKNRRPYEENNLSQGGQPSTPRPGRPHVTSGYYVRILPRPSHNRERQRTSHKNEREREEKNRRPYEENNLSQGGPPSIPGQIEVPPSSHEFEEGEPNEPYQPEGSEQNPYLGQPKLQPKNAGEEKAEKVVPHTNLPLIELATRSPHVTIKVTPEDMDKRVPESENEPNYAISKSNGKRPCCPCCEENWTSEKGEYSVNPRGLSTGLEAIPPSDLPLPVYAKPLPPVPDQAVLTPYALTSSMSEGYSGSIPYPNDNVPNSFGIAYSTFDSPNGYAIPLASLGQPATIIPCCPVVAPLCCQPLMPSCCGLQSGGCCCCAQPAIPPCFRACPACPCRRRVMMASRFKRQSSNDASCQCTKCTADGQAALGTILARTKRELIPSSSSASSICGICRSDVQIKLRVKRSSCVPCMERKKRQTASDKENLRQKRTNGCHECNNFGDLLRRYKRTLSAGDEHGTTSDCDSTCCDFSKCHLIRELQLKGAISK</sequence>
<protein>
    <submittedName>
        <fullName evidence="2">Uncharacterized protein</fullName>
    </submittedName>
</protein>
<feature type="compositionally biased region" description="Basic and acidic residues" evidence="1">
    <location>
        <begin position="228"/>
        <end position="252"/>
    </location>
</feature>
<reference evidence="2 3" key="1">
    <citation type="submission" date="2014-11" db="EMBL/GenBank/DDBJ databases">
        <title>Genetic blueprint of the zoonotic pathogen Toxocara canis.</title>
        <authorList>
            <person name="Zhu X.-Q."/>
            <person name="Korhonen P.K."/>
            <person name="Cai H."/>
            <person name="Young N.D."/>
            <person name="Nejsum P."/>
            <person name="von Samson-Himmelstjerna G."/>
            <person name="Boag P.R."/>
            <person name="Tan P."/>
            <person name="Li Q."/>
            <person name="Min J."/>
            <person name="Yang Y."/>
            <person name="Wang X."/>
            <person name="Fang X."/>
            <person name="Hall R.S."/>
            <person name="Hofmann A."/>
            <person name="Sternberg P.W."/>
            <person name="Jex A.R."/>
            <person name="Gasser R.B."/>
        </authorList>
    </citation>
    <scope>NUCLEOTIDE SEQUENCE [LARGE SCALE GENOMIC DNA]</scope>
    <source>
        <strain evidence="2">PN_DK_2014</strain>
    </source>
</reference>
<feature type="compositionally biased region" description="Basic and acidic residues" evidence="1">
    <location>
        <begin position="168"/>
        <end position="194"/>
    </location>
</feature>
<dbReference type="OrthoDB" id="5853700at2759"/>
<gene>
    <name evidence="2" type="ORF">Tcan_09602</name>
</gene>
<organism evidence="2 3">
    <name type="scientific">Toxocara canis</name>
    <name type="common">Canine roundworm</name>
    <dbReference type="NCBI Taxonomy" id="6265"/>
    <lineage>
        <taxon>Eukaryota</taxon>
        <taxon>Metazoa</taxon>
        <taxon>Ecdysozoa</taxon>
        <taxon>Nematoda</taxon>
        <taxon>Chromadorea</taxon>
        <taxon>Rhabditida</taxon>
        <taxon>Spirurina</taxon>
        <taxon>Ascaridomorpha</taxon>
        <taxon>Ascaridoidea</taxon>
        <taxon>Toxocaridae</taxon>
        <taxon>Toxocara</taxon>
    </lineage>
</organism>
<evidence type="ECO:0000313" key="2">
    <source>
        <dbReference type="EMBL" id="KHN79702.1"/>
    </source>
</evidence>
<dbReference type="AlphaFoldDB" id="A0A0B2VE58"/>
<accession>A0A0B2VE58</accession>
<dbReference type="STRING" id="6265.A0A0B2VE58"/>
<evidence type="ECO:0000313" key="3">
    <source>
        <dbReference type="Proteomes" id="UP000031036"/>
    </source>
</evidence>
<name>A0A0B2VE58_TOXCA</name>
<proteinExistence type="predicted"/>
<keyword evidence="3" id="KW-1185">Reference proteome</keyword>
<feature type="compositionally biased region" description="Polar residues" evidence="1">
    <location>
        <begin position="196"/>
        <end position="205"/>
    </location>
</feature>